<evidence type="ECO:0000259" key="1">
    <source>
        <dbReference type="Pfam" id="PF13577"/>
    </source>
</evidence>
<dbReference type="SUPFAM" id="SSF54427">
    <property type="entry name" value="NTF2-like"/>
    <property type="match status" value="1"/>
</dbReference>
<dbReference type="InterPro" id="IPR037401">
    <property type="entry name" value="SnoaL-like"/>
</dbReference>
<keyword evidence="3" id="KW-1185">Reference proteome</keyword>
<accession>A0A1X0YC29</accession>
<evidence type="ECO:0000313" key="3">
    <source>
        <dbReference type="Proteomes" id="UP000193040"/>
    </source>
</evidence>
<dbReference type="STRING" id="1784.VC42_09100"/>
<dbReference type="EMBL" id="MZZM01000012">
    <property type="protein sequence ID" value="ORJ62725.1"/>
    <property type="molecule type" value="Genomic_DNA"/>
</dbReference>
<organism evidence="2 3">
    <name type="scientific">Mycobacterium simiae</name>
    <name type="common">Mycobacterium habana</name>
    <dbReference type="NCBI Taxonomy" id="1784"/>
    <lineage>
        <taxon>Bacteria</taxon>
        <taxon>Bacillati</taxon>
        <taxon>Actinomycetota</taxon>
        <taxon>Actinomycetes</taxon>
        <taxon>Mycobacteriales</taxon>
        <taxon>Mycobacteriaceae</taxon>
        <taxon>Mycobacterium</taxon>
        <taxon>Mycobacterium simiae complex</taxon>
    </lineage>
</organism>
<protein>
    <submittedName>
        <fullName evidence="2">Polyketide cyclase</fullName>
    </submittedName>
</protein>
<reference evidence="2 3" key="1">
    <citation type="submission" date="2017-03" db="EMBL/GenBank/DDBJ databases">
        <title>Genomic insights into Mycobacterium simiae human colonization.</title>
        <authorList>
            <person name="Steffani J.L."/>
            <person name="Brunck M.E."/>
            <person name="Cruz E."/>
            <person name="Montiel R."/>
            <person name="Barona F."/>
        </authorList>
    </citation>
    <scope>NUCLEOTIDE SEQUENCE [LARGE SCALE GENOMIC DNA]</scope>
    <source>
        <strain evidence="2 3">MsiGto</strain>
    </source>
</reference>
<comment type="caution">
    <text evidence="2">The sequence shown here is derived from an EMBL/GenBank/DDBJ whole genome shotgun (WGS) entry which is preliminary data.</text>
</comment>
<dbReference type="Pfam" id="PF13577">
    <property type="entry name" value="SnoaL_4"/>
    <property type="match status" value="1"/>
</dbReference>
<dbReference type="AlphaFoldDB" id="A0A1X0YC29"/>
<proteinExistence type="predicted"/>
<dbReference type="Gene3D" id="3.10.450.50">
    <property type="match status" value="1"/>
</dbReference>
<feature type="domain" description="SnoaL-like" evidence="1">
    <location>
        <begin position="2"/>
        <end position="121"/>
    </location>
</feature>
<evidence type="ECO:0000313" key="2">
    <source>
        <dbReference type="EMBL" id="ORJ62725.1"/>
    </source>
</evidence>
<sequence>MSDRDEIFDLTVRYATAIDSQQYWLLTTVFTEDAHLDYGVVGQWTGGAEVAAFMEAAHIGAAHTIHRMTNQAIAIDTDTATIRSYVDALILMADGSGANPVGYYDDHAVRTPDGWRIDRRTYTSVRLAAVTAADG</sequence>
<name>A0A1X0YC29_MYCSI</name>
<dbReference type="RefSeq" id="WP_084949241.1">
    <property type="nucleotide sequence ID" value="NZ_MZZM01000012.1"/>
</dbReference>
<dbReference type="Proteomes" id="UP000193040">
    <property type="component" value="Unassembled WGS sequence"/>
</dbReference>
<dbReference type="InterPro" id="IPR032710">
    <property type="entry name" value="NTF2-like_dom_sf"/>
</dbReference>
<gene>
    <name evidence="2" type="ORF">B5M45_06785</name>
</gene>